<dbReference type="SMART" id="SM00382">
    <property type="entry name" value="AAA"/>
    <property type="match status" value="1"/>
</dbReference>
<dbReference type="Gene3D" id="3.40.50.300">
    <property type="entry name" value="P-loop containing nucleotide triphosphate hydrolases"/>
    <property type="match status" value="1"/>
</dbReference>
<proteinExistence type="inferred from homology"/>
<dbReference type="GO" id="GO:0016887">
    <property type="term" value="F:ATP hydrolysis activity"/>
    <property type="evidence" value="ECO:0007669"/>
    <property type="project" value="InterPro"/>
</dbReference>
<dbReference type="PROSITE" id="PS50893">
    <property type="entry name" value="ABC_TRANSPORTER_2"/>
    <property type="match status" value="1"/>
</dbReference>
<accession>A0A934JV75</accession>
<dbReference type="Pfam" id="PF00005">
    <property type="entry name" value="ABC_tran"/>
    <property type="match status" value="1"/>
</dbReference>
<dbReference type="InterPro" id="IPR050319">
    <property type="entry name" value="ABC_transp_ATP-bind"/>
</dbReference>
<dbReference type="EMBL" id="JAEKNS010000037">
    <property type="protein sequence ID" value="MBJ7593759.1"/>
    <property type="molecule type" value="Genomic_DNA"/>
</dbReference>
<keyword evidence="3" id="KW-0547">Nucleotide-binding</keyword>
<comment type="similarity">
    <text evidence="1">Belongs to the ABC transporter superfamily.</text>
</comment>
<gene>
    <name evidence="6" type="ORF">JF886_02680</name>
</gene>
<evidence type="ECO:0000313" key="6">
    <source>
        <dbReference type="EMBL" id="MBJ7593759.1"/>
    </source>
</evidence>
<dbReference type="Pfam" id="PF08352">
    <property type="entry name" value="oligo_HPY"/>
    <property type="match status" value="1"/>
</dbReference>
<dbReference type="InterPro" id="IPR017871">
    <property type="entry name" value="ABC_transporter-like_CS"/>
</dbReference>
<dbReference type="GO" id="GO:0005524">
    <property type="term" value="F:ATP binding"/>
    <property type="evidence" value="ECO:0007669"/>
    <property type="project" value="UniProtKB-KW"/>
</dbReference>
<dbReference type="PROSITE" id="PS00211">
    <property type="entry name" value="ABC_TRANSPORTER_1"/>
    <property type="match status" value="1"/>
</dbReference>
<protein>
    <submittedName>
        <fullName evidence="6">ABC transporter ATP-binding protein</fullName>
    </submittedName>
</protein>
<dbReference type="PANTHER" id="PTHR43776:SF7">
    <property type="entry name" value="D,D-DIPEPTIDE TRANSPORT ATP-BINDING PROTEIN DDPF-RELATED"/>
    <property type="match status" value="1"/>
</dbReference>
<dbReference type="GO" id="GO:0015833">
    <property type="term" value="P:peptide transport"/>
    <property type="evidence" value="ECO:0007669"/>
    <property type="project" value="InterPro"/>
</dbReference>
<sequence>MTEVKDYAVRVEGLSKTFRHARRRSGSRRDVHAVRDVSLAVEQAECLGIAGESGSGKSTLARMLVGLEPPSAGSIWVKGERLPERPKSSDRRLHARRIQMVFQDPYSSLDPRQSVGRVLDEVQRVHFDRDRPSRAARSAKLLDAVGLNAEYASAVPRSLSGGQRQRLAIARVLAAEPSVIVLDEAVSALDVSIQAQILNLLSDLRTEFSLTYIFISHDLAVIRQVSDRVMVLYRGRLMEQAGAEEIFDSPHHPYSQLLLDSAPRARMSLQQRPERGFLADDGCLFRGRCIHAYARCQTEPPLLPVSPSAQARCWLAEEDPVTGQPKEKP</sequence>
<evidence type="ECO:0000256" key="1">
    <source>
        <dbReference type="ARBA" id="ARBA00005417"/>
    </source>
</evidence>
<feature type="domain" description="ABC transporter" evidence="5">
    <location>
        <begin position="9"/>
        <end position="259"/>
    </location>
</feature>
<dbReference type="NCBIfam" id="TIGR01727">
    <property type="entry name" value="oligo_HPY"/>
    <property type="match status" value="1"/>
</dbReference>
<dbReference type="InterPro" id="IPR027417">
    <property type="entry name" value="P-loop_NTPase"/>
</dbReference>
<evidence type="ECO:0000256" key="3">
    <source>
        <dbReference type="ARBA" id="ARBA00022741"/>
    </source>
</evidence>
<dbReference type="CDD" id="cd03257">
    <property type="entry name" value="ABC_NikE_OppD_transporters"/>
    <property type="match status" value="1"/>
</dbReference>
<evidence type="ECO:0000256" key="2">
    <source>
        <dbReference type="ARBA" id="ARBA00022448"/>
    </source>
</evidence>
<comment type="caution">
    <text evidence="6">The sequence shown here is derived from an EMBL/GenBank/DDBJ whole genome shotgun (WGS) entry which is preliminary data.</text>
</comment>
<dbReference type="InterPro" id="IPR003593">
    <property type="entry name" value="AAA+_ATPase"/>
</dbReference>
<reference evidence="6 7" key="1">
    <citation type="submission" date="2020-10" db="EMBL/GenBank/DDBJ databases">
        <title>Ca. Dormibacterota MAGs.</title>
        <authorList>
            <person name="Montgomery K."/>
        </authorList>
    </citation>
    <scope>NUCLEOTIDE SEQUENCE [LARGE SCALE GENOMIC DNA]</scope>
    <source>
        <strain evidence="6">SC8812_S17_18</strain>
    </source>
</reference>
<dbReference type="SUPFAM" id="SSF52540">
    <property type="entry name" value="P-loop containing nucleoside triphosphate hydrolases"/>
    <property type="match status" value="1"/>
</dbReference>
<evidence type="ECO:0000256" key="4">
    <source>
        <dbReference type="ARBA" id="ARBA00022840"/>
    </source>
</evidence>
<dbReference type="InterPro" id="IPR003439">
    <property type="entry name" value="ABC_transporter-like_ATP-bd"/>
</dbReference>
<dbReference type="AlphaFoldDB" id="A0A934JV75"/>
<dbReference type="InterPro" id="IPR013563">
    <property type="entry name" value="Oligopep_ABC_C"/>
</dbReference>
<evidence type="ECO:0000259" key="5">
    <source>
        <dbReference type="PROSITE" id="PS50893"/>
    </source>
</evidence>
<organism evidence="6 7">
    <name type="scientific">Candidatus Aeolococcus gillhamiae</name>
    <dbReference type="NCBI Taxonomy" id="3127015"/>
    <lineage>
        <taxon>Bacteria</taxon>
        <taxon>Bacillati</taxon>
        <taxon>Candidatus Dormiibacterota</taxon>
        <taxon>Candidatus Dormibacteria</taxon>
        <taxon>Candidatus Aeolococcales</taxon>
        <taxon>Candidatus Aeolococcaceae</taxon>
        <taxon>Candidatus Aeolococcus</taxon>
    </lineage>
</organism>
<dbReference type="PANTHER" id="PTHR43776">
    <property type="entry name" value="TRANSPORT ATP-BINDING PROTEIN"/>
    <property type="match status" value="1"/>
</dbReference>
<evidence type="ECO:0000313" key="7">
    <source>
        <dbReference type="Proteomes" id="UP000606991"/>
    </source>
</evidence>
<keyword evidence="4 6" id="KW-0067">ATP-binding</keyword>
<dbReference type="Proteomes" id="UP000606991">
    <property type="component" value="Unassembled WGS sequence"/>
</dbReference>
<name>A0A934JV75_9BACT</name>
<dbReference type="GO" id="GO:0055085">
    <property type="term" value="P:transmembrane transport"/>
    <property type="evidence" value="ECO:0007669"/>
    <property type="project" value="UniProtKB-ARBA"/>
</dbReference>
<keyword evidence="2" id="KW-0813">Transport</keyword>